<sequence>MEHQKIGCIYNQFPLNLGRHEAHVLGEILSKIQNRDHQEGNLWDKFYEGLTMIDQSMIDAASG</sequence>
<gene>
    <name evidence="1" type="ORF">CR513_09919</name>
</gene>
<evidence type="ECO:0000313" key="2">
    <source>
        <dbReference type="Proteomes" id="UP000257109"/>
    </source>
</evidence>
<protein>
    <submittedName>
        <fullName evidence="1">Uncharacterized protein</fullName>
    </submittedName>
</protein>
<organism evidence="1 2">
    <name type="scientific">Mucuna pruriens</name>
    <name type="common">Velvet bean</name>
    <name type="synonym">Dolichos pruriens</name>
    <dbReference type="NCBI Taxonomy" id="157652"/>
    <lineage>
        <taxon>Eukaryota</taxon>
        <taxon>Viridiplantae</taxon>
        <taxon>Streptophyta</taxon>
        <taxon>Embryophyta</taxon>
        <taxon>Tracheophyta</taxon>
        <taxon>Spermatophyta</taxon>
        <taxon>Magnoliopsida</taxon>
        <taxon>eudicotyledons</taxon>
        <taxon>Gunneridae</taxon>
        <taxon>Pentapetalae</taxon>
        <taxon>rosids</taxon>
        <taxon>fabids</taxon>
        <taxon>Fabales</taxon>
        <taxon>Fabaceae</taxon>
        <taxon>Papilionoideae</taxon>
        <taxon>50 kb inversion clade</taxon>
        <taxon>NPAAA clade</taxon>
        <taxon>indigoferoid/millettioid clade</taxon>
        <taxon>Phaseoleae</taxon>
        <taxon>Mucuna</taxon>
    </lineage>
</organism>
<dbReference type="Proteomes" id="UP000257109">
    <property type="component" value="Unassembled WGS sequence"/>
</dbReference>
<comment type="caution">
    <text evidence="1">The sequence shown here is derived from an EMBL/GenBank/DDBJ whole genome shotgun (WGS) entry which is preliminary data.</text>
</comment>
<evidence type="ECO:0000313" key="1">
    <source>
        <dbReference type="EMBL" id="RDY06137.1"/>
    </source>
</evidence>
<dbReference type="EMBL" id="QJKJ01001746">
    <property type="protein sequence ID" value="RDY06137.1"/>
    <property type="molecule type" value="Genomic_DNA"/>
</dbReference>
<dbReference type="AlphaFoldDB" id="A0A371HTQ0"/>
<proteinExistence type="predicted"/>
<feature type="non-terminal residue" evidence="1">
    <location>
        <position position="1"/>
    </location>
</feature>
<name>A0A371HTQ0_MUCPR</name>
<reference evidence="1" key="1">
    <citation type="submission" date="2018-05" db="EMBL/GenBank/DDBJ databases">
        <title>Draft genome of Mucuna pruriens seed.</title>
        <authorList>
            <person name="Nnadi N.E."/>
            <person name="Vos R."/>
            <person name="Hasami M.H."/>
            <person name="Devisetty U.K."/>
            <person name="Aguiy J.C."/>
        </authorList>
    </citation>
    <scope>NUCLEOTIDE SEQUENCE [LARGE SCALE GENOMIC DNA]</scope>
    <source>
        <strain evidence="1">JCA_2017</strain>
    </source>
</reference>
<accession>A0A371HTQ0</accession>
<keyword evidence="2" id="KW-1185">Reference proteome</keyword>